<evidence type="ECO:0000313" key="4">
    <source>
        <dbReference type="Proteomes" id="UP000306236"/>
    </source>
</evidence>
<evidence type="ECO:0000256" key="1">
    <source>
        <dbReference type="SAM" id="Phobius"/>
    </source>
</evidence>
<dbReference type="OrthoDB" id="9800417at2"/>
<gene>
    <name evidence="3" type="ORF">E8K88_05015</name>
</gene>
<dbReference type="Pfam" id="PF03372">
    <property type="entry name" value="Exo_endo_phos"/>
    <property type="match status" value="1"/>
</dbReference>
<feature type="transmembrane region" description="Helical" evidence="1">
    <location>
        <begin position="1108"/>
        <end position="1127"/>
    </location>
</feature>
<keyword evidence="1" id="KW-0812">Transmembrane</keyword>
<keyword evidence="3" id="KW-0540">Nuclease</keyword>
<dbReference type="AlphaFoldDB" id="A0A4S5BQ34"/>
<sequence length="1133" mass="119263">MLQSQCQACRMFHGDCAIGSLVYDRAVIQLARAVNTRLLQIAFSPTRWIATMSYEYSPLPQQQALSAWRRPLKLCASVGVHTYRALGLVAALSLAGLSQAAPSAVAAAQLGLVSISSAGTKPLSFVLLCHAKAGTQIQFTDNGWLSAGGFRSGEGVVTWLAARDVAAGEVISFNADGNSPIVVPADAGSATQAGQFNIAAAGDSVIAYQGSNTQPKLIFGLNYVPSGAWDANAINSNTSALPAGLVNGQTALALRNQQAAQDYTGLTNGTAEQLMAAIATQSNWTGRAATSPSRAPAALVVSNAPDCADLDDGTGNPPPLDPETITRISAIQGGAATSPLLNQTVKVSAIATAFLPGMSGFALQEAERDANAQTSEGIFIYYGNALPPGVDAQMVGKRVTLIGTVTEFRGQTQLSNIRQVEIGAAETLPTPETITLPVASENVWARREGMVVEVCAANEQPLVVTDTYSLGRYGNIVLSADQRQTQFTEHNAPSVELNRAYLQQVKLNRIILDDGISAQNPAYHLGRNGEPLSASNSLRAGDQTRCITGLLDQFQDNRAEHEIDYRIQPTQTPIFTGSERPTAAALQQAMQGSTLTVASVNVLNFFVTRSNATFTVPGTNISHQGRGADASVTIEGQTFTDEYQRQLDKLVAQLLAIDADVYGLNEIQNDGFDANGSLATLVAALNEKAGTGVYAYVGANGVTDGVRALQALGTDAIAVALIYNTQRVAPQGQAVAPDVSKPENNAFTAAHGSRVPVAQTFRILALEEDDPDALVTVAVNHFKSKGSIINGERDQGDGQGANNPSRMLAAQQLSAWLASNPTGFAQAHTVLTGDFNSYSQEDPIRILETAGYQLQKQGGDSYSYSFAGLWGSLDHILTSASLEDKIGVVLEWAVNAEEPTLLDYNYNFKTLAQASGYYLPDFYRASDHNPVLVGFNLGSDDTSPIEPEPEPIADFEFELPGSDSRQVLSGSLAGGGGTCTLATGGAPAMVAPVTSPANVQFPYQLLQWAVEECAVGSSVTVTLNLPGPVPANAQYWKWGPTAGNQTAHWYTIPFTRTGAQQIQFQIQDGGLGDSDLEANGRIVDPGGLGVPTALTPPIGNLTPVPVDGVWMLGLLAALMAIAGALGVRRKARA</sequence>
<keyword evidence="4" id="KW-1185">Reference proteome</keyword>
<comment type="caution">
    <text evidence="3">The sequence shown here is derived from an EMBL/GenBank/DDBJ whole genome shotgun (WGS) entry which is preliminary data.</text>
</comment>
<dbReference type="SUPFAM" id="SSF56219">
    <property type="entry name" value="DNase I-like"/>
    <property type="match status" value="1"/>
</dbReference>
<reference evidence="3 4" key="1">
    <citation type="submission" date="2019-04" db="EMBL/GenBank/DDBJ databases">
        <title>Lampropedia sp YIM MLB12 draf genome.</title>
        <authorList>
            <person name="Wang Y.-X."/>
        </authorList>
    </citation>
    <scope>NUCLEOTIDE SEQUENCE [LARGE SCALE GENOMIC DNA]</scope>
    <source>
        <strain evidence="3 4">YIM MLB12</strain>
    </source>
</reference>
<dbReference type="EMBL" id="SSWX01000005">
    <property type="protein sequence ID" value="THJ34857.1"/>
    <property type="molecule type" value="Genomic_DNA"/>
</dbReference>
<organism evidence="3 4">
    <name type="scientific">Lampropedia aestuarii</name>
    <dbReference type="NCBI Taxonomy" id="2562762"/>
    <lineage>
        <taxon>Bacteria</taxon>
        <taxon>Pseudomonadati</taxon>
        <taxon>Pseudomonadota</taxon>
        <taxon>Betaproteobacteria</taxon>
        <taxon>Burkholderiales</taxon>
        <taxon>Comamonadaceae</taxon>
        <taxon>Lampropedia</taxon>
    </lineage>
</organism>
<name>A0A4S5BQ34_9BURK</name>
<keyword evidence="1" id="KW-1133">Transmembrane helix</keyword>
<keyword evidence="3" id="KW-0255">Endonuclease</keyword>
<dbReference type="InterPro" id="IPR005135">
    <property type="entry name" value="Endo/exonuclease/phosphatase"/>
</dbReference>
<dbReference type="InterPro" id="IPR036691">
    <property type="entry name" value="Endo/exonu/phosph_ase_sf"/>
</dbReference>
<dbReference type="NCBIfam" id="NF041766">
    <property type="entry name" value="choice_anch_U"/>
    <property type="match status" value="1"/>
</dbReference>
<accession>A0A4S5BQ34</accession>
<keyword evidence="3" id="KW-0378">Hydrolase</keyword>
<dbReference type="Gene3D" id="3.60.10.10">
    <property type="entry name" value="Endonuclease/exonuclease/phosphatase"/>
    <property type="match status" value="1"/>
</dbReference>
<dbReference type="Proteomes" id="UP000306236">
    <property type="component" value="Unassembled WGS sequence"/>
</dbReference>
<dbReference type="NCBIfam" id="NF033681">
    <property type="entry name" value="ExeM_NucH_DNase"/>
    <property type="match status" value="1"/>
</dbReference>
<protein>
    <submittedName>
        <fullName evidence="3">ExeM/NucH family extracellular endonuclease</fullName>
    </submittedName>
</protein>
<dbReference type="CDD" id="cd04486">
    <property type="entry name" value="YhcR_OBF_like"/>
    <property type="match status" value="1"/>
</dbReference>
<feature type="domain" description="Endonuclease/exonuclease/phosphatase" evidence="2">
    <location>
        <begin position="644"/>
        <end position="928"/>
    </location>
</feature>
<evidence type="ECO:0000313" key="3">
    <source>
        <dbReference type="EMBL" id="THJ34857.1"/>
    </source>
</evidence>
<dbReference type="PANTHER" id="PTHR42834:SF1">
    <property type="entry name" value="ENDONUCLEASE_EXONUCLEASE_PHOSPHATASE FAMILY PROTEIN (AFU_ORTHOLOGUE AFUA_3G09210)"/>
    <property type="match status" value="1"/>
</dbReference>
<dbReference type="InterPro" id="IPR053784">
    <property type="entry name" value="Choice_anch_U_dom"/>
</dbReference>
<keyword evidence="1" id="KW-0472">Membrane</keyword>
<dbReference type="GO" id="GO:0004519">
    <property type="term" value="F:endonuclease activity"/>
    <property type="evidence" value="ECO:0007669"/>
    <property type="project" value="UniProtKB-KW"/>
</dbReference>
<dbReference type="CDD" id="cd10283">
    <property type="entry name" value="MnuA_DNase1-like"/>
    <property type="match status" value="1"/>
</dbReference>
<dbReference type="InterPro" id="IPR047971">
    <property type="entry name" value="ExeM-like"/>
</dbReference>
<evidence type="ECO:0000259" key="2">
    <source>
        <dbReference type="Pfam" id="PF03372"/>
    </source>
</evidence>
<dbReference type="PANTHER" id="PTHR42834">
    <property type="entry name" value="ENDONUCLEASE/EXONUCLEASE/PHOSPHATASE FAMILY PROTEIN (AFU_ORTHOLOGUE AFUA_3G09210)"/>
    <property type="match status" value="1"/>
</dbReference>
<proteinExistence type="predicted"/>